<dbReference type="CDD" id="cd02440">
    <property type="entry name" value="AdoMet_MTases"/>
    <property type="match status" value="1"/>
</dbReference>
<reference evidence="3" key="1">
    <citation type="submission" date="2025-08" db="UniProtKB">
        <authorList>
            <consortium name="RefSeq"/>
        </authorList>
    </citation>
    <scope>IDENTIFICATION</scope>
    <source>
        <tissue evidence="3">Thorax and Abdomen</tissue>
    </source>
</reference>
<evidence type="ECO:0000313" key="2">
    <source>
        <dbReference type="Proteomes" id="UP000829291"/>
    </source>
</evidence>
<dbReference type="FunCoup" id="A0A6J0BRC0">
    <property type="interactions" value="32"/>
</dbReference>
<name>A0A6J0BRC0_NEOLC</name>
<evidence type="ECO:0000259" key="1">
    <source>
        <dbReference type="Pfam" id="PF08242"/>
    </source>
</evidence>
<dbReference type="Pfam" id="PF08242">
    <property type="entry name" value="Methyltransf_12"/>
    <property type="match status" value="1"/>
</dbReference>
<dbReference type="PANTHER" id="PTHR43861">
    <property type="entry name" value="TRANS-ACONITATE 2-METHYLTRANSFERASE-RELATED"/>
    <property type="match status" value="1"/>
</dbReference>
<dbReference type="GeneID" id="107222130"/>
<organism evidence="3">
    <name type="scientific">Neodiprion lecontei</name>
    <name type="common">Redheaded pine sawfly</name>
    <dbReference type="NCBI Taxonomy" id="441921"/>
    <lineage>
        <taxon>Eukaryota</taxon>
        <taxon>Metazoa</taxon>
        <taxon>Ecdysozoa</taxon>
        <taxon>Arthropoda</taxon>
        <taxon>Hexapoda</taxon>
        <taxon>Insecta</taxon>
        <taxon>Pterygota</taxon>
        <taxon>Neoptera</taxon>
        <taxon>Endopterygota</taxon>
        <taxon>Hymenoptera</taxon>
        <taxon>Tenthredinoidea</taxon>
        <taxon>Diprionidae</taxon>
        <taxon>Diprioninae</taxon>
        <taxon>Neodiprion</taxon>
    </lineage>
</organism>
<dbReference type="InParanoid" id="A0A6J0BRC0"/>
<dbReference type="InterPro" id="IPR013217">
    <property type="entry name" value="Methyltransf_12"/>
</dbReference>
<dbReference type="AlphaFoldDB" id="A0A6J0BRC0"/>
<proteinExistence type="predicted"/>
<dbReference type="OrthoDB" id="8300214at2759"/>
<dbReference type="PANTHER" id="PTHR43861:SF1">
    <property type="entry name" value="TRANS-ACONITATE 2-METHYLTRANSFERASE"/>
    <property type="match status" value="1"/>
</dbReference>
<sequence length="276" mass="32008">MNKPELYVKANNPQRNDADDISDEFEEVIRKMSGRCLDIGSGPGDVVMDFILPKLNPNATIVCSDISEAVVKFGKDTYRGNSRVNFVKLDIQTPNLSRNLVGQFDHVTSFYCLHWCQDMRQVFDNIYNLLQPGGTSLLVFAANHPSLDAYKVLAATTCYKPYMTDADRYIPFYQHTDQQRKTLKTLLKEVGFEVCHCSRREKSYVFDKLEELSQYMLAVDSFIDRMPMDLRDEYKKDLVKEVARQQFIFNQNPSNEDIYSVLSIYYLFVVHIRKPL</sequence>
<dbReference type="KEGG" id="nlo:107222130"/>
<protein>
    <submittedName>
        <fullName evidence="3">Juvenile hormone acid O-methyltransferase</fullName>
    </submittedName>
</protein>
<accession>A0A6J0BRC0</accession>
<feature type="domain" description="Methyltransferase type 12" evidence="1">
    <location>
        <begin position="37"/>
        <end position="135"/>
    </location>
</feature>
<dbReference type="InterPro" id="IPR029063">
    <property type="entry name" value="SAM-dependent_MTases_sf"/>
</dbReference>
<dbReference type="SUPFAM" id="SSF53335">
    <property type="entry name" value="S-adenosyl-L-methionine-dependent methyltransferases"/>
    <property type="match status" value="1"/>
</dbReference>
<evidence type="ECO:0000313" key="3">
    <source>
        <dbReference type="RefSeq" id="XP_015516847.2"/>
    </source>
</evidence>
<dbReference type="Proteomes" id="UP000829291">
    <property type="component" value="Chromosome 3"/>
</dbReference>
<dbReference type="Gene3D" id="3.40.50.150">
    <property type="entry name" value="Vaccinia Virus protein VP39"/>
    <property type="match status" value="1"/>
</dbReference>
<keyword evidence="2" id="KW-1185">Reference proteome</keyword>
<dbReference type="RefSeq" id="XP_015516847.2">
    <property type="nucleotide sequence ID" value="XM_015661361.2"/>
</dbReference>
<gene>
    <name evidence="3" type="primary">LOC107222130</name>
</gene>